<sequence>MENRFFEVINYINEATEKHLVPGVVLGIATPRGLEFTHSSGYAHFQKKLRMTQDTIFDLASITKVTSTLPAILQIMENGKLDLDDPIYYYLPPFKQNHKDMTIKHLLTHTSGFQPGIKFFLEGYSLEESITFISMITEKKPPGTEVIYSDLNFIILGHIVEQITGQSLAFFAKQNIYQTLDMTDTDFNPSKNKLDRIAATEYRNSLSDYQWGCVHDENAHHFGGVSGHAGLFSTVKDLASFSGMVLNKGKWNHKKILSQSSIDLSTDNWTKSLKLNRGLGWQLYDSPSFSGQFLCDGFGHTGYTGTSIWFSPDRLFAVILLTNRVHFGRDVDISKFRRIVHNLVTISMEGY</sequence>
<feature type="domain" description="Beta-lactamase-related" evidence="2">
    <location>
        <begin position="10"/>
        <end position="331"/>
    </location>
</feature>
<organism evidence="3 4">
    <name type="scientific">Virgibacillus siamensis</name>
    <dbReference type="NCBI Taxonomy" id="480071"/>
    <lineage>
        <taxon>Bacteria</taxon>
        <taxon>Bacillati</taxon>
        <taxon>Bacillota</taxon>
        <taxon>Bacilli</taxon>
        <taxon>Bacillales</taxon>
        <taxon>Bacillaceae</taxon>
        <taxon>Virgibacillus</taxon>
    </lineage>
</organism>
<keyword evidence="4" id="KW-1185">Reference proteome</keyword>
<dbReference type="SUPFAM" id="SSF56601">
    <property type="entry name" value="beta-lactamase/transpeptidase-like"/>
    <property type="match status" value="1"/>
</dbReference>
<dbReference type="InterPro" id="IPR001466">
    <property type="entry name" value="Beta-lactam-related"/>
</dbReference>
<comment type="caution">
    <text evidence="3">The sequence shown here is derived from an EMBL/GenBank/DDBJ whole genome shotgun (WGS) entry which is preliminary data.</text>
</comment>
<dbReference type="GO" id="GO:0016787">
    <property type="term" value="F:hydrolase activity"/>
    <property type="evidence" value="ECO:0007669"/>
    <property type="project" value="UniProtKB-KW"/>
</dbReference>
<evidence type="ECO:0000259" key="2">
    <source>
        <dbReference type="Pfam" id="PF00144"/>
    </source>
</evidence>
<proteinExistence type="predicted"/>
<gene>
    <name evidence="3" type="ORF">GCM10009001_02460</name>
</gene>
<dbReference type="EMBL" id="BAAADS010000001">
    <property type="protein sequence ID" value="GAA0590016.1"/>
    <property type="molecule type" value="Genomic_DNA"/>
</dbReference>
<dbReference type="PANTHER" id="PTHR43283">
    <property type="entry name" value="BETA-LACTAMASE-RELATED"/>
    <property type="match status" value="1"/>
</dbReference>
<keyword evidence="1 3" id="KW-0378">Hydrolase</keyword>
<name>A0ABP3QLM7_9BACI</name>
<dbReference type="Proteomes" id="UP001500866">
    <property type="component" value="Unassembled WGS sequence"/>
</dbReference>
<dbReference type="PANTHER" id="PTHR43283:SF11">
    <property type="entry name" value="BETA-LACTAMASE-RELATED DOMAIN-CONTAINING PROTEIN"/>
    <property type="match status" value="1"/>
</dbReference>
<dbReference type="Gene3D" id="3.40.710.10">
    <property type="entry name" value="DD-peptidase/beta-lactamase superfamily"/>
    <property type="match status" value="1"/>
</dbReference>
<evidence type="ECO:0000313" key="3">
    <source>
        <dbReference type="EMBL" id="GAA0590016.1"/>
    </source>
</evidence>
<accession>A0ABP3QLM7</accession>
<dbReference type="RefSeq" id="WP_343809548.1">
    <property type="nucleotide sequence ID" value="NZ_BAAADS010000001.1"/>
</dbReference>
<protein>
    <submittedName>
        <fullName evidence="3">Serine hydrolase domain-containing protein</fullName>
    </submittedName>
</protein>
<reference evidence="4" key="1">
    <citation type="journal article" date="2019" name="Int. J. Syst. Evol. Microbiol.">
        <title>The Global Catalogue of Microorganisms (GCM) 10K type strain sequencing project: providing services to taxonomists for standard genome sequencing and annotation.</title>
        <authorList>
            <consortium name="The Broad Institute Genomics Platform"/>
            <consortium name="The Broad Institute Genome Sequencing Center for Infectious Disease"/>
            <person name="Wu L."/>
            <person name="Ma J."/>
        </authorList>
    </citation>
    <scope>NUCLEOTIDE SEQUENCE [LARGE SCALE GENOMIC DNA]</scope>
    <source>
        <strain evidence="4">JCM 15395</strain>
    </source>
</reference>
<evidence type="ECO:0000256" key="1">
    <source>
        <dbReference type="ARBA" id="ARBA00022801"/>
    </source>
</evidence>
<dbReference type="InterPro" id="IPR012338">
    <property type="entry name" value="Beta-lactam/transpept-like"/>
</dbReference>
<evidence type="ECO:0000313" key="4">
    <source>
        <dbReference type="Proteomes" id="UP001500866"/>
    </source>
</evidence>
<dbReference type="Pfam" id="PF00144">
    <property type="entry name" value="Beta-lactamase"/>
    <property type="match status" value="1"/>
</dbReference>
<dbReference type="InterPro" id="IPR050789">
    <property type="entry name" value="Diverse_Enzym_Activities"/>
</dbReference>